<protein>
    <submittedName>
        <fullName evidence="1">Uncharacterized protein</fullName>
    </submittedName>
</protein>
<evidence type="ECO:0000313" key="1">
    <source>
        <dbReference type="EMBL" id="SFS51609.1"/>
    </source>
</evidence>
<evidence type="ECO:0000313" key="2">
    <source>
        <dbReference type="Proteomes" id="UP000199239"/>
    </source>
</evidence>
<sequence>MDGHQPLIFVCDDITNLVGKSFWHIGSKPFERVQPLRKHRVVLNIVRVEISIDCGYIAVDENGLQAIDRDVTGVLSEARNWRSAKLEGKGQTFAH</sequence>
<name>A0A1I6QGI7_9RHOB</name>
<dbReference type="EMBL" id="FPAJ01000001">
    <property type="protein sequence ID" value="SFS51609.1"/>
    <property type="molecule type" value="Genomic_DNA"/>
</dbReference>
<keyword evidence="2" id="KW-1185">Reference proteome</keyword>
<accession>A0A1I6QGI7</accession>
<proteinExistence type="predicted"/>
<dbReference type="AlphaFoldDB" id="A0A1I6QGI7"/>
<organism evidence="1 2">
    <name type="scientific">Sulfitobacter marinus</name>
    <dbReference type="NCBI Taxonomy" id="394264"/>
    <lineage>
        <taxon>Bacteria</taxon>
        <taxon>Pseudomonadati</taxon>
        <taxon>Pseudomonadota</taxon>
        <taxon>Alphaproteobacteria</taxon>
        <taxon>Rhodobacterales</taxon>
        <taxon>Roseobacteraceae</taxon>
        <taxon>Sulfitobacter</taxon>
    </lineage>
</organism>
<dbReference type="Proteomes" id="UP000199239">
    <property type="component" value="Unassembled WGS sequence"/>
</dbReference>
<gene>
    <name evidence="1" type="ORF">SAMN04488040_0718</name>
</gene>
<reference evidence="2" key="1">
    <citation type="submission" date="2016-10" db="EMBL/GenBank/DDBJ databases">
        <authorList>
            <person name="Varghese N."/>
            <person name="Submissions S."/>
        </authorList>
    </citation>
    <scope>NUCLEOTIDE SEQUENCE [LARGE SCALE GENOMIC DNA]</scope>
    <source>
        <strain evidence="2">DSM 23422</strain>
    </source>
</reference>